<feature type="region of interest" description="Disordered" evidence="1">
    <location>
        <begin position="529"/>
        <end position="578"/>
    </location>
</feature>
<comment type="caution">
    <text evidence="2">The sequence shown here is derived from an EMBL/GenBank/DDBJ whole genome shotgun (WGS) entry which is preliminary data.</text>
</comment>
<organism evidence="2">
    <name type="scientific">Psilocybe cubensis</name>
    <name type="common">Psychedelic mushroom</name>
    <name type="synonym">Stropharia cubensis</name>
    <dbReference type="NCBI Taxonomy" id="181762"/>
    <lineage>
        <taxon>Eukaryota</taxon>
        <taxon>Fungi</taxon>
        <taxon>Dikarya</taxon>
        <taxon>Basidiomycota</taxon>
        <taxon>Agaricomycotina</taxon>
        <taxon>Agaricomycetes</taxon>
        <taxon>Agaricomycetidae</taxon>
        <taxon>Agaricales</taxon>
        <taxon>Agaricineae</taxon>
        <taxon>Strophariaceae</taxon>
        <taxon>Psilocybe</taxon>
    </lineage>
</organism>
<gene>
    <name evidence="2" type="ORF">JR316_008302</name>
</gene>
<name>A0A8H8CI10_PSICU</name>
<reference evidence="2" key="1">
    <citation type="submission" date="2021-02" db="EMBL/GenBank/DDBJ databases">
        <title>Psilocybe cubensis genome.</title>
        <authorList>
            <person name="Mckernan K.J."/>
            <person name="Crawford S."/>
            <person name="Trippe A."/>
            <person name="Kane L.T."/>
            <person name="Mclaughlin S."/>
        </authorList>
    </citation>
    <scope>NUCLEOTIDE SEQUENCE [LARGE SCALE GENOMIC DNA]</scope>
    <source>
        <strain evidence="2">MGC-MH-2018</strain>
    </source>
</reference>
<feature type="compositionally biased region" description="Basic and acidic residues" evidence="1">
    <location>
        <begin position="149"/>
        <end position="161"/>
    </location>
</feature>
<dbReference type="EMBL" id="JAFIQS010000008">
    <property type="protein sequence ID" value="KAG5166221.1"/>
    <property type="molecule type" value="Genomic_DNA"/>
</dbReference>
<protein>
    <submittedName>
        <fullName evidence="2">Uncharacterized protein</fullName>
    </submittedName>
</protein>
<feature type="compositionally biased region" description="Basic and acidic residues" evidence="1">
    <location>
        <begin position="171"/>
        <end position="186"/>
    </location>
</feature>
<feature type="region of interest" description="Disordered" evidence="1">
    <location>
        <begin position="41"/>
        <end position="236"/>
    </location>
</feature>
<feature type="compositionally biased region" description="Polar residues" evidence="1">
    <location>
        <begin position="58"/>
        <end position="67"/>
    </location>
</feature>
<evidence type="ECO:0000313" key="2">
    <source>
        <dbReference type="EMBL" id="KAG5166221.1"/>
    </source>
</evidence>
<accession>A0A8H8CI10</accession>
<feature type="compositionally biased region" description="Basic and acidic residues" evidence="1">
    <location>
        <begin position="211"/>
        <end position="225"/>
    </location>
</feature>
<proteinExistence type="predicted"/>
<feature type="compositionally biased region" description="Basic and acidic residues" evidence="1">
    <location>
        <begin position="567"/>
        <end position="578"/>
    </location>
</feature>
<evidence type="ECO:0000256" key="1">
    <source>
        <dbReference type="SAM" id="MobiDB-lite"/>
    </source>
</evidence>
<dbReference type="AlphaFoldDB" id="A0A8H8CI10"/>
<feature type="compositionally biased region" description="Acidic residues" evidence="1">
    <location>
        <begin position="226"/>
        <end position="236"/>
    </location>
</feature>
<sequence>MSHSNTNVNNNLDNTPRVLCSQQRVDTNRSMHASPIMDETADYAGTPEDELEEFFTGSARTETQMSQADKVMREPSPQPPQTEHEPATPPKKVWRTIQIPFKRRPNTPPGTTPADFPPLPPPSSSNMVPTARAPAIGRSQAKAPAPKAGETDNRKRQRAADPTDNQPAKRASRDHPPPPPPREPHIPTHTGGVLPSVTLELPPHPPIPNPFRDKPQSERHISPDDHDSEGDDDDDALSYLSMYSEALTDQAYGEVKGLHPTPEDGYDVVQGVTLDIITANLDPKVLEDWKRVITRGGTCYAVPVGGIPEGDAPDIADAVNTCLNKAFPHNPNINVAPGIYISTNPKLPCPLLISGLERHDRKITEQRVAWSLLPGFTFLTFKTTPFQTHYVMTLGNLNYKATRPSERVIEETIRNHITTNNELKNHLSREMATITSDPEITGSRIQRDMASTVAVHALEVLQPGGKATRVVFRVYVAPICTNNVVMNRIRQLLRQGRYSTPRGAAIPLPDFECSFCMGRDHPTGLCPLGTSRHIHRHPPPTTKPPPRKTTRGEGSSKPKGGGFKATSHKDFKGQVKRR</sequence>
<feature type="compositionally biased region" description="Pro residues" evidence="1">
    <location>
        <begin position="106"/>
        <end position="123"/>
    </location>
</feature>